<dbReference type="Gene3D" id="3.40.30.10">
    <property type="entry name" value="Glutaredoxin"/>
    <property type="match status" value="3"/>
</dbReference>
<accession>A0A9W6ZZJ3</accession>
<dbReference type="OrthoDB" id="427280at2759"/>
<dbReference type="GO" id="GO:0006457">
    <property type="term" value="P:protein folding"/>
    <property type="evidence" value="ECO:0007669"/>
    <property type="project" value="TreeGrafter"/>
</dbReference>
<evidence type="ECO:0008006" key="4">
    <source>
        <dbReference type="Google" id="ProtNLM"/>
    </source>
</evidence>
<dbReference type="GO" id="GO:0005783">
    <property type="term" value="C:endoplasmic reticulum"/>
    <property type="evidence" value="ECO:0007669"/>
    <property type="project" value="TreeGrafter"/>
</dbReference>
<proteinExistence type="inferred from homology"/>
<keyword evidence="3" id="KW-1185">Reference proteome</keyword>
<gene>
    <name evidence="2" type="ORF">TrLO_g10931</name>
</gene>
<dbReference type="Proteomes" id="UP001165122">
    <property type="component" value="Unassembled WGS sequence"/>
</dbReference>
<evidence type="ECO:0000256" key="1">
    <source>
        <dbReference type="ARBA" id="ARBA00006347"/>
    </source>
</evidence>
<dbReference type="GO" id="GO:0034976">
    <property type="term" value="P:response to endoplasmic reticulum stress"/>
    <property type="evidence" value="ECO:0007669"/>
    <property type="project" value="TreeGrafter"/>
</dbReference>
<comment type="caution">
    <text evidence="2">The sequence shown here is derived from an EMBL/GenBank/DDBJ whole genome shotgun (WGS) entry which is preliminary data.</text>
</comment>
<dbReference type="InterPro" id="IPR036249">
    <property type="entry name" value="Thioredoxin-like_sf"/>
</dbReference>
<dbReference type="PANTHER" id="PTHR18929">
    <property type="entry name" value="PROTEIN DISULFIDE ISOMERASE"/>
    <property type="match status" value="1"/>
</dbReference>
<name>A0A9W6ZZJ3_9STRA</name>
<reference evidence="3" key="1">
    <citation type="journal article" date="2023" name="Commun. Biol.">
        <title>Genome analysis of Parmales, the sister group of diatoms, reveals the evolutionary specialization of diatoms from phago-mixotrophs to photoautotrophs.</title>
        <authorList>
            <person name="Ban H."/>
            <person name="Sato S."/>
            <person name="Yoshikawa S."/>
            <person name="Yamada K."/>
            <person name="Nakamura Y."/>
            <person name="Ichinomiya M."/>
            <person name="Sato N."/>
            <person name="Blanc-Mathieu R."/>
            <person name="Endo H."/>
            <person name="Kuwata A."/>
            <person name="Ogata H."/>
        </authorList>
    </citation>
    <scope>NUCLEOTIDE SEQUENCE [LARGE SCALE GENOMIC DNA]</scope>
    <source>
        <strain evidence="3">NIES 3700</strain>
    </source>
</reference>
<dbReference type="GO" id="GO:0003756">
    <property type="term" value="F:protein disulfide isomerase activity"/>
    <property type="evidence" value="ECO:0007669"/>
    <property type="project" value="TreeGrafter"/>
</dbReference>
<evidence type="ECO:0000313" key="3">
    <source>
        <dbReference type="Proteomes" id="UP001165122"/>
    </source>
</evidence>
<protein>
    <recommendedName>
        <fullName evidence="4">Thioredoxin domain-containing protein</fullName>
    </recommendedName>
</protein>
<dbReference type="SUPFAM" id="SSF52833">
    <property type="entry name" value="Thioredoxin-like"/>
    <property type="match status" value="2"/>
</dbReference>
<sequence length="507" mass="57474">MTSAPDPPPLPCLFWKDSKRASYNFYDDVHTLEAISSFIDKQMAKPITALKTIDEVTSFISEAVSNNHISLVGFFTDSDMQDDEIEDFTNYAKKVHSNSRVYCGIVEDEEVSRYFMKELKWFDRPPAVVLTRPKGDINLLMPEEEFNSNNTYHTSYLLDLETTPLSTWVLANSLPPVTYLTPYTFTILASIGKPMVLCFLDWKSSTSGNLPNSLITTEIQLAAREYSKDVTFVIADGSSHLDRMAVVGVKGGMSALPAIVINGNDRRTEVFPEELPINGETIGGFIAGFLKGKGGSMALAASKRNKRNQVIRDTNNEEEVDKVGQLETMDAESDSKFHIINVNSENFESVVLNEDKDVLLMVYKSTHCDKCKSLSVYYKRVGLRFWELGFENQINICRLEIGDGRSNLLPNLELGTLPILILLPKNRPRQPPYIYYTGVGKVQAIMKWVEENGGVKNLGELPHLNEEEKVRYKEQIKVREDRRKLRLSERELEEIEGKKLKKLEDEL</sequence>
<dbReference type="EMBL" id="BRXW01000480">
    <property type="protein sequence ID" value="GMH58690.1"/>
    <property type="molecule type" value="Genomic_DNA"/>
</dbReference>
<organism evidence="2 3">
    <name type="scientific">Triparma laevis f. longispina</name>
    <dbReference type="NCBI Taxonomy" id="1714387"/>
    <lineage>
        <taxon>Eukaryota</taxon>
        <taxon>Sar</taxon>
        <taxon>Stramenopiles</taxon>
        <taxon>Ochrophyta</taxon>
        <taxon>Bolidophyceae</taxon>
        <taxon>Parmales</taxon>
        <taxon>Triparmaceae</taxon>
        <taxon>Triparma</taxon>
    </lineage>
</organism>
<dbReference type="Pfam" id="PF13848">
    <property type="entry name" value="Thioredoxin_6"/>
    <property type="match status" value="1"/>
</dbReference>
<evidence type="ECO:0000313" key="2">
    <source>
        <dbReference type="EMBL" id="GMH58690.1"/>
    </source>
</evidence>
<comment type="similarity">
    <text evidence="1">Belongs to the protein disulfide isomerase family.</text>
</comment>
<dbReference type="AlphaFoldDB" id="A0A9W6ZZJ3"/>